<sequence>MENQIEFITREHSARLKKQLNANITRMNEVKEKHKKLEDEIFRLRLENLKHEEGQNEIIQSEGIFGSGKVSLACGEHDRIQNQTRISGEIENAQKCASTSIDEQSDSQSTNPEVDIDRSQEIDDEKEDICIGIISDPFGQQNETPPQFVVSCGLEDVLGFDPFVESAKGLLDLMREESENLPSFTAFGGALFELQLQLVAASSFPAYSLFSNEYFYGNHEKNYEN</sequence>
<comment type="caution">
    <text evidence="3">The sequence shown here is derived from an EMBL/GenBank/DDBJ whole genome shotgun (WGS) entry which is preliminary data.</text>
</comment>
<evidence type="ECO:0000256" key="1">
    <source>
        <dbReference type="SAM" id="Coils"/>
    </source>
</evidence>
<proteinExistence type="predicted"/>
<dbReference type="AlphaFoldDB" id="A0A9P1IRG8"/>
<feature type="compositionally biased region" description="Polar residues" evidence="2">
    <location>
        <begin position="95"/>
        <end position="112"/>
    </location>
</feature>
<dbReference type="EMBL" id="CANHGI010000004">
    <property type="protein sequence ID" value="CAI5449852.1"/>
    <property type="molecule type" value="Genomic_DNA"/>
</dbReference>
<organism evidence="3 4">
    <name type="scientific">Caenorhabditis angaria</name>
    <dbReference type="NCBI Taxonomy" id="860376"/>
    <lineage>
        <taxon>Eukaryota</taxon>
        <taxon>Metazoa</taxon>
        <taxon>Ecdysozoa</taxon>
        <taxon>Nematoda</taxon>
        <taxon>Chromadorea</taxon>
        <taxon>Rhabditida</taxon>
        <taxon>Rhabditina</taxon>
        <taxon>Rhabditomorpha</taxon>
        <taxon>Rhabditoidea</taxon>
        <taxon>Rhabditidae</taxon>
        <taxon>Peloderinae</taxon>
        <taxon>Caenorhabditis</taxon>
    </lineage>
</organism>
<keyword evidence="4" id="KW-1185">Reference proteome</keyword>
<accession>A0A9P1IRG8</accession>
<evidence type="ECO:0000256" key="2">
    <source>
        <dbReference type="SAM" id="MobiDB-lite"/>
    </source>
</evidence>
<keyword evidence="1" id="KW-0175">Coiled coil</keyword>
<gene>
    <name evidence="3" type="ORF">CAMP_LOCUS12489</name>
</gene>
<dbReference type="Proteomes" id="UP001152747">
    <property type="component" value="Unassembled WGS sequence"/>
</dbReference>
<protein>
    <submittedName>
        <fullName evidence="3">Uncharacterized protein</fullName>
    </submittedName>
</protein>
<name>A0A9P1IRG8_9PELO</name>
<evidence type="ECO:0000313" key="4">
    <source>
        <dbReference type="Proteomes" id="UP001152747"/>
    </source>
</evidence>
<feature type="region of interest" description="Disordered" evidence="2">
    <location>
        <begin position="93"/>
        <end position="121"/>
    </location>
</feature>
<reference evidence="3" key="1">
    <citation type="submission" date="2022-11" db="EMBL/GenBank/DDBJ databases">
        <authorList>
            <person name="Kikuchi T."/>
        </authorList>
    </citation>
    <scope>NUCLEOTIDE SEQUENCE</scope>
    <source>
        <strain evidence="3">PS1010</strain>
    </source>
</reference>
<evidence type="ECO:0000313" key="3">
    <source>
        <dbReference type="EMBL" id="CAI5449852.1"/>
    </source>
</evidence>
<feature type="coiled-coil region" evidence="1">
    <location>
        <begin position="17"/>
        <end position="47"/>
    </location>
</feature>